<feature type="chain" id="PRO_5042276082" description="FAS1 domain-containing protein" evidence="2">
    <location>
        <begin position="23"/>
        <end position="407"/>
    </location>
</feature>
<evidence type="ECO:0000313" key="4">
    <source>
        <dbReference type="EMBL" id="KAI7839463.1"/>
    </source>
</evidence>
<dbReference type="SUPFAM" id="SSF82153">
    <property type="entry name" value="FAS1 domain"/>
    <property type="match status" value="1"/>
</dbReference>
<dbReference type="Pfam" id="PF02469">
    <property type="entry name" value="Fasciclin"/>
    <property type="match status" value="1"/>
</dbReference>
<sequence length="407" mass="41116">MKAALLLALLLAAGAALRGARADIAQGEDTSVAKLASHDGMLLFNGALRAAVPPNATDPRQSARCPCSDAAPRDTSSGKPPFLVSIDCFGQALYGNCNASFMQARVALEVAQPPLLDLLSRPGWAGTLLVPTDAAFDAALAAHPAVMRDPALLQQVLKFHMLPPEPRTQGLWTTPFMATGAKLWTAYDGPAPLQSTRQPLPAGTTAAGGMTGVRLTAPGGSARVVGPSDVGACKAYLTVVDAVLLPWSPAELAALASVPPTAGSGAPLGAALSSGGGAATNATDGAATDGTSGAQCVLQANTVFNATTLAPGASNRQRSVGECCAACRRTSNCNSFQYCAQKGGCRFPDGSASLPFGWCQLVHSGEVASGQGPTWVGWNATTPVISGYTASAPTAPSPAAGRRLLVA</sequence>
<name>A0AAD5H3H3_9CHLO</name>
<proteinExistence type="predicted"/>
<dbReference type="Proteomes" id="UP001205105">
    <property type="component" value="Unassembled WGS sequence"/>
</dbReference>
<keyword evidence="2" id="KW-0732">Signal</keyword>
<dbReference type="SMART" id="SM00554">
    <property type="entry name" value="FAS1"/>
    <property type="match status" value="1"/>
</dbReference>
<dbReference type="InterPro" id="IPR036378">
    <property type="entry name" value="FAS1_dom_sf"/>
</dbReference>
<evidence type="ECO:0000256" key="1">
    <source>
        <dbReference type="SAM" id="MobiDB-lite"/>
    </source>
</evidence>
<protein>
    <recommendedName>
        <fullName evidence="3">FAS1 domain-containing protein</fullName>
    </recommendedName>
</protein>
<comment type="caution">
    <text evidence="4">The sequence shown here is derived from an EMBL/GenBank/DDBJ whole genome shotgun (WGS) entry which is preliminary data.</text>
</comment>
<dbReference type="EMBL" id="JADXDR010000101">
    <property type="protein sequence ID" value="KAI7839463.1"/>
    <property type="molecule type" value="Genomic_DNA"/>
</dbReference>
<reference evidence="4" key="1">
    <citation type="submission" date="2020-11" db="EMBL/GenBank/DDBJ databases">
        <title>Chlorella ohadii genome sequencing and assembly.</title>
        <authorList>
            <person name="Murik O."/>
            <person name="Treves H."/>
            <person name="Kedem I."/>
            <person name="Shotland Y."/>
            <person name="Kaplan A."/>
        </authorList>
    </citation>
    <scope>NUCLEOTIDE SEQUENCE</scope>
    <source>
        <strain evidence="4">1</strain>
    </source>
</reference>
<evidence type="ECO:0000313" key="5">
    <source>
        <dbReference type="Proteomes" id="UP001205105"/>
    </source>
</evidence>
<dbReference type="AlphaFoldDB" id="A0AAD5H3H3"/>
<feature type="domain" description="FAS1" evidence="3">
    <location>
        <begin position="127"/>
        <end position="247"/>
    </location>
</feature>
<gene>
    <name evidence="4" type="ORF">COHA_006864</name>
</gene>
<dbReference type="Gene3D" id="2.30.180.10">
    <property type="entry name" value="FAS1 domain"/>
    <property type="match status" value="1"/>
</dbReference>
<evidence type="ECO:0000259" key="3">
    <source>
        <dbReference type="SMART" id="SM00554"/>
    </source>
</evidence>
<keyword evidence="5" id="KW-1185">Reference proteome</keyword>
<organism evidence="4 5">
    <name type="scientific">Chlorella ohadii</name>
    <dbReference type="NCBI Taxonomy" id="2649997"/>
    <lineage>
        <taxon>Eukaryota</taxon>
        <taxon>Viridiplantae</taxon>
        <taxon>Chlorophyta</taxon>
        <taxon>core chlorophytes</taxon>
        <taxon>Trebouxiophyceae</taxon>
        <taxon>Chlorellales</taxon>
        <taxon>Chlorellaceae</taxon>
        <taxon>Chlorella clade</taxon>
        <taxon>Chlorella</taxon>
    </lineage>
</organism>
<dbReference type="Gene3D" id="3.50.4.10">
    <property type="entry name" value="Hepatocyte Growth Factor"/>
    <property type="match status" value="1"/>
</dbReference>
<evidence type="ECO:0000256" key="2">
    <source>
        <dbReference type="SAM" id="SignalP"/>
    </source>
</evidence>
<feature type="region of interest" description="Disordered" evidence="1">
    <location>
        <begin position="54"/>
        <end position="78"/>
    </location>
</feature>
<accession>A0AAD5H3H3</accession>
<feature type="signal peptide" evidence="2">
    <location>
        <begin position="1"/>
        <end position="22"/>
    </location>
</feature>
<dbReference type="InterPro" id="IPR000782">
    <property type="entry name" value="FAS1_domain"/>
</dbReference>